<dbReference type="EMBL" id="AMZH03018481">
    <property type="protein sequence ID" value="RRT41569.1"/>
    <property type="molecule type" value="Genomic_DNA"/>
</dbReference>
<evidence type="ECO:0000313" key="2">
    <source>
        <dbReference type="Proteomes" id="UP000287651"/>
    </source>
</evidence>
<dbReference type="Proteomes" id="UP000287651">
    <property type="component" value="Unassembled WGS sequence"/>
</dbReference>
<organism evidence="1 2">
    <name type="scientific">Ensete ventricosum</name>
    <name type="common">Abyssinian banana</name>
    <name type="synonym">Musa ensete</name>
    <dbReference type="NCBI Taxonomy" id="4639"/>
    <lineage>
        <taxon>Eukaryota</taxon>
        <taxon>Viridiplantae</taxon>
        <taxon>Streptophyta</taxon>
        <taxon>Embryophyta</taxon>
        <taxon>Tracheophyta</taxon>
        <taxon>Spermatophyta</taxon>
        <taxon>Magnoliopsida</taxon>
        <taxon>Liliopsida</taxon>
        <taxon>Zingiberales</taxon>
        <taxon>Musaceae</taxon>
        <taxon>Ensete</taxon>
    </lineage>
</organism>
<comment type="caution">
    <text evidence="1">The sequence shown here is derived from an EMBL/GenBank/DDBJ whole genome shotgun (WGS) entry which is preliminary data.</text>
</comment>
<sequence>MLKPVVPLDRVSLEVYSDDFDHRCFKSLVEAEIPFNARDSSGWVSIFPFGEVHPHGRICRVLCPFSDRFSLRSKFSPC</sequence>
<reference evidence="1 2" key="1">
    <citation type="journal article" date="2014" name="Agronomy (Basel)">
        <title>A Draft Genome Sequence for Ensete ventricosum, the Drought-Tolerant Tree Against Hunger.</title>
        <authorList>
            <person name="Harrison J."/>
            <person name="Moore K.A."/>
            <person name="Paszkiewicz K."/>
            <person name="Jones T."/>
            <person name="Grant M."/>
            <person name="Ambacheew D."/>
            <person name="Muzemil S."/>
            <person name="Studholme D.J."/>
        </authorList>
    </citation>
    <scope>NUCLEOTIDE SEQUENCE [LARGE SCALE GENOMIC DNA]</scope>
</reference>
<name>A0A426XQ02_ENSVE</name>
<proteinExistence type="predicted"/>
<evidence type="ECO:0000313" key="1">
    <source>
        <dbReference type="EMBL" id="RRT41569.1"/>
    </source>
</evidence>
<dbReference type="AlphaFoldDB" id="A0A426XQ02"/>
<gene>
    <name evidence="1" type="ORF">B296_00027929</name>
</gene>
<accession>A0A426XQ02</accession>
<protein>
    <submittedName>
        <fullName evidence="1">Uncharacterized protein</fullName>
    </submittedName>
</protein>